<dbReference type="HOGENOM" id="CLU_040058_4_2_1"/>
<evidence type="ECO:0000256" key="2">
    <source>
        <dbReference type="ARBA" id="ARBA00023157"/>
    </source>
</evidence>
<dbReference type="SUPFAM" id="SSF53474">
    <property type="entry name" value="alpha/beta-Hydrolases"/>
    <property type="match status" value="1"/>
</dbReference>
<name>W3X4X9_PESFW</name>
<keyword evidence="3" id="KW-0732">Signal</keyword>
<proteinExistence type="predicted"/>
<evidence type="ECO:0008006" key="6">
    <source>
        <dbReference type="Google" id="ProtNLM"/>
    </source>
</evidence>
<evidence type="ECO:0000256" key="1">
    <source>
        <dbReference type="ARBA" id="ARBA00022801"/>
    </source>
</evidence>
<feature type="signal peptide" evidence="3">
    <location>
        <begin position="1"/>
        <end position="18"/>
    </location>
</feature>
<gene>
    <name evidence="4" type="ORF">PFICI_06180</name>
</gene>
<dbReference type="PANTHER" id="PTHR33630">
    <property type="entry name" value="CUTINASE RV1984C-RELATED-RELATED"/>
    <property type="match status" value="1"/>
</dbReference>
<dbReference type="GO" id="GO:0052689">
    <property type="term" value="F:carboxylic ester hydrolase activity"/>
    <property type="evidence" value="ECO:0007669"/>
    <property type="project" value="UniProtKB-ARBA"/>
</dbReference>
<evidence type="ECO:0000313" key="5">
    <source>
        <dbReference type="Proteomes" id="UP000030651"/>
    </source>
</evidence>
<dbReference type="Proteomes" id="UP000030651">
    <property type="component" value="Unassembled WGS sequence"/>
</dbReference>
<dbReference type="OMA" id="NEWSGHT"/>
<feature type="chain" id="PRO_5004834614" description="Cutinase" evidence="3">
    <location>
        <begin position="19"/>
        <end position="220"/>
    </location>
</feature>
<reference evidence="5" key="1">
    <citation type="journal article" date="2015" name="BMC Genomics">
        <title>Genomic and transcriptomic analysis of the endophytic fungus Pestalotiopsis fici reveals its lifestyle and high potential for synthesis of natural products.</title>
        <authorList>
            <person name="Wang X."/>
            <person name="Zhang X."/>
            <person name="Liu L."/>
            <person name="Xiang M."/>
            <person name="Wang W."/>
            <person name="Sun X."/>
            <person name="Che Y."/>
            <person name="Guo L."/>
            <person name="Liu G."/>
            <person name="Guo L."/>
            <person name="Wang C."/>
            <person name="Yin W.B."/>
            <person name="Stadler M."/>
            <person name="Zhang X."/>
            <person name="Liu X."/>
        </authorList>
    </citation>
    <scope>NUCLEOTIDE SEQUENCE [LARGE SCALE GENOMIC DNA]</scope>
    <source>
        <strain evidence="5">W106-1 / CGMCC3.15140</strain>
    </source>
</reference>
<dbReference type="Pfam" id="PF01083">
    <property type="entry name" value="Cutinase"/>
    <property type="match status" value="1"/>
</dbReference>
<dbReference type="InterPro" id="IPR000675">
    <property type="entry name" value="Cutinase/axe"/>
</dbReference>
<sequence>MRFTKSSSLALLWSLGHAQDCPTGSGVGMIVARASTEAPGTGIIGAVADDVAAQVPGSTITAVDYPATLQDYQSSEGKGVAAMTQLVQNFTTSCPGAKMVLMGYSQGAQVTMDVLCGTSETGFATTSAVASDNVAAVVLMGDPSNTPNQTFNAGTAQNAGRFPRQDIMSCGAVTDRIASFCNTGDLFCDSGNSLQVHLSYVQTNGPDATSFVLSKVQGTT</sequence>
<dbReference type="KEGG" id="pfy:PFICI_06180"/>
<dbReference type="OrthoDB" id="2586582at2759"/>
<dbReference type="PANTHER" id="PTHR33630:SF9">
    <property type="entry name" value="CUTINASE 4"/>
    <property type="match status" value="1"/>
</dbReference>
<dbReference type="InterPro" id="IPR029058">
    <property type="entry name" value="AB_hydrolase_fold"/>
</dbReference>
<dbReference type="SMART" id="SM01110">
    <property type="entry name" value="Cutinase"/>
    <property type="match status" value="1"/>
</dbReference>
<dbReference type="eggNOG" id="ENOG502SQ4D">
    <property type="taxonomic scope" value="Eukaryota"/>
</dbReference>
<dbReference type="EMBL" id="KI912112">
    <property type="protein sequence ID" value="ETS81178.1"/>
    <property type="molecule type" value="Genomic_DNA"/>
</dbReference>
<dbReference type="RefSeq" id="XP_007832952.1">
    <property type="nucleotide sequence ID" value="XM_007834761.1"/>
</dbReference>
<keyword evidence="2" id="KW-1015">Disulfide bond</keyword>
<evidence type="ECO:0000313" key="4">
    <source>
        <dbReference type="EMBL" id="ETS81178.1"/>
    </source>
</evidence>
<evidence type="ECO:0000256" key="3">
    <source>
        <dbReference type="SAM" id="SignalP"/>
    </source>
</evidence>
<protein>
    <recommendedName>
        <fullName evidence="6">Cutinase</fullName>
    </recommendedName>
</protein>
<keyword evidence="1" id="KW-0378">Hydrolase</keyword>
<dbReference type="AlphaFoldDB" id="W3X4X9"/>
<dbReference type="GeneID" id="19271193"/>
<keyword evidence="5" id="KW-1185">Reference proteome</keyword>
<dbReference type="InParanoid" id="W3X4X9"/>
<organism evidence="4 5">
    <name type="scientific">Pestalotiopsis fici (strain W106-1 / CGMCC3.15140)</name>
    <dbReference type="NCBI Taxonomy" id="1229662"/>
    <lineage>
        <taxon>Eukaryota</taxon>
        <taxon>Fungi</taxon>
        <taxon>Dikarya</taxon>
        <taxon>Ascomycota</taxon>
        <taxon>Pezizomycotina</taxon>
        <taxon>Sordariomycetes</taxon>
        <taxon>Xylariomycetidae</taxon>
        <taxon>Amphisphaeriales</taxon>
        <taxon>Sporocadaceae</taxon>
        <taxon>Pestalotiopsis</taxon>
    </lineage>
</organism>
<accession>W3X4X9</accession>
<dbReference type="Gene3D" id="3.40.50.1820">
    <property type="entry name" value="alpha/beta hydrolase"/>
    <property type="match status" value="1"/>
</dbReference>